<dbReference type="GO" id="GO:0008967">
    <property type="term" value="F:phosphoglycolate phosphatase activity"/>
    <property type="evidence" value="ECO:0007669"/>
    <property type="project" value="TreeGrafter"/>
</dbReference>
<gene>
    <name evidence="1" type="ORF">HNR25_001433</name>
</gene>
<dbReference type="Pfam" id="PF12710">
    <property type="entry name" value="HAD"/>
    <property type="match status" value="1"/>
</dbReference>
<dbReference type="InterPro" id="IPR023214">
    <property type="entry name" value="HAD_sf"/>
</dbReference>
<evidence type="ECO:0000313" key="2">
    <source>
        <dbReference type="Proteomes" id="UP000578077"/>
    </source>
</evidence>
<proteinExistence type="predicted"/>
<dbReference type="GO" id="GO:0005829">
    <property type="term" value="C:cytosol"/>
    <property type="evidence" value="ECO:0007669"/>
    <property type="project" value="TreeGrafter"/>
</dbReference>
<dbReference type="Gene3D" id="3.40.50.1000">
    <property type="entry name" value="HAD superfamily/HAD-like"/>
    <property type="match status" value="1"/>
</dbReference>
<dbReference type="Gene3D" id="1.10.150.240">
    <property type="entry name" value="Putative phosphatase, domain 2"/>
    <property type="match status" value="1"/>
</dbReference>
<protein>
    <submittedName>
        <fullName evidence="1">Phosphoglycolate phosphatase-like HAD superfamily hydrolase</fullName>
    </submittedName>
</protein>
<keyword evidence="1" id="KW-0378">Hydrolase</keyword>
<name>A0A841E4J1_9ACTN</name>
<dbReference type="InterPro" id="IPR050155">
    <property type="entry name" value="HAD-like_hydrolase_sf"/>
</dbReference>
<dbReference type="InterPro" id="IPR023198">
    <property type="entry name" value="PGP-like_dom2"/>
</dbReference>
<sequence length="230" mass="23906">MDRRLVLWDVDQTLVDFGGLGAEIFAAAFARCTGLGTHARTRGPGRTDWQAFRETRLANGLDPADEDMAGFAAAQEALLAERGPELLRLGRALPGVAEVLRRCAEHPGVVSSLLTGNTRPTAERKLAAVGLDGLVDTALGGYGDDRPDRAELVGIARERVERATGTAFTPETTVLVGDTPNDVRAALGGGARILAVATGTASPGDLRAAGAGTVLDDLSSPDAVLAELLR</sequence>
<dbReference type="SUPFAM" id="SSF56784">
    <property type="entry name" value="HAD-like"/>
    <property type="match status" value="1"/>
</dbReference>
<dbReference type="SFLD" id="SFLDG01129">
    <property type="entry name" value="C1.5:_HAD__Beta-PGM__Phosphata"/>
    <property type="match status" value="1"/>
</dbReference>
<accession>A0A841E4J1</accession>
<dbReference type="RefSeq" id="WP_184633905.1">
    <property type="nucleotide sequence ID" value="NZ_BAABKT010000005.1"/>
</dbReference>
<dbReference type="SFLD" id="SFLDS00003">
    <property type="entry name" value="Haloacid_Dehalogenase"/>
    <property type="match status" value="1"/>
</dbReference>
<dbReference type="Proteomes" id="UP000578077">
    <property type="component" value="Unassembled WGS sequence"/>
</dbReference>
<reference evidence="1 2" key="1">
    <citation type="submission" date="2020-08" db="EMBL/GenBank/DDBJ databases">
        <title>Sequencing the genomes of 1000 actinobacteria strains.</title>
        <authorList>
            <person name="Klenk H.-P."/>
        </authorList>
    </citation>
    <scope>NUCLEOTIDE SEQUENCE [LARGE SCALE GENOMIC DNA]</scope>
    <source>
        <strain evidence="1 2">DSM 44593</strain>
    </source>
</reference>
<dbReference type="PANTHER" id="PTHR43434:SF19">
    <property type="entry name" value="PHOSPHONOACETALDEHYDE HYDROLASE"/>
    <property type="match status" value="1"/>
</dbReference>
<dbReference type="PANTHER" id="PTHR43434">
    <property type="entry name" value="PHOSPHOGLYCOLATE PHOSPHATASE"/>
    <property type="match status" value="1"/>
</dbReference>
<keyword evidence="2" id="KW-1185">Reference proteome</keyword>
<dbReference type="EMBL" id="JACHLY010000001">
    <property type="protein sequence ID" value="MBB5997682.1"/>
    <property type="molecule type" value="Genomic_DNA"/>
</dbReference>
<dbReference type="InterPro" id="IPR036412">
    <property type="entry name" value="HAD-like_sf"/>
</dbReference>
<evidence type="ECO:0000313" key="1">
    <source>
        <dbReference type="EMBL" id="MBB5997682.1"/>
    </source>
</evidence>
<dbReference type="AlphaFoldDB" id="A0A841E4J1"/>
<organism evidence="1 2">
    <name type="scientific">Streptomonospora salina</name>
    <dbReference type="NCBI Taxonomy" id="104205"/>
    <lineage>
        <taxon>Bacteria</taxon>
        <taxon>Bacillati</taxon>
        <taxon>Actinomycetota</taxon>
        <taxon>Actinomycetes</taxon>
        <taxon>Streptosporangiales</taxon>
        <taxon>Nocardiopsidaceae</taxon>
        <taxon>Streptomonospora</taxon>
    </lineage>
</organism>
<comment type="caution">
    <text evidence="1">The sequence shown here is derived from an EMBL/GenBank/DDBJ whole genome shotgun (WGS) entry which is preliminary data.</text>
</comment>
<dbReference type="GO" id="GO:0006281">
    <property type="term" value="P:DNA repair"/>
    <property type="evidence" value="ECO:0007669"/>
    <property type="project" value="TreeGrafter"/>
</dbReference>